<keyword evidence="2" id="KW-1185">Reference proteome</keyword>
<dbReference type="Proteomes" id="UP000265520">
    <property type="component" value="Unassembled WGS sequence"/>
</dbReference>
<protein>
    <submittedName>
        <fullName evidence="1">Uncharacterized protein</fullName>
    </submittedName>
</protein>
<reference evidence="1 2" key="1">
    <citation type="journal article" date="2018" name="Front. Plant Sci.">
        <title>Red Clover (Trifolium pratense) and Zigzag Clover (T. medium) - A Picture of Genomic Similarities and Differences.</title>
        <authorList>
            <person name="Dluhosova J."/>
            <person name="Istvanek J."/>
            <person name="Nedelnik J."/>
            <person name="Repkova J."/>
        </authorList>
    </citation>
    <scope>NUCLEOTIDE SEQUENCE [LARGE SCALE GENOMIC DNA]</scope>
    <source>
        <strain evidence="2">cv. 10/8</strain>
        <tissue evidence="1">Leaf</tissue>
    </source>
</reference>
<accession>A0A392UN20</accession>
<dbReference type="AlphaFoldDB" id="A0A392UN20"/>
<comment type="caution">
    <text evidence="1">The sequence shown here is derived from an EMBL/GenBank/DDBJ whole genome shotgun (WGS) entry which is preliminary data.</text>
</comment>
<dbReference type="EMBL" id="LXQA010873835">
    <property type="protein sequence ID" value="MCI75039.1"/>
    <property type="molecule type" value="Genomic_DNA"/>
</dbReference>
<evidence type="ECO:0000313" key="1">
    <source>
        <dbReference type="EMBL" id="MCI75039.1"/>
    </source>
</evidence>
<name>A0A392UN20_9FABA</name>
<proteinExistence type="predicted"/>
<organism evidence="1 2">
    <name type="scientific">Trifolium medium</name>
    <dbReference type="NCBI Taxonomy" id="97028"/>
    <lineage>
        <taxon>Eukaryota</taxon>
        <taxon>Viridiplantae</taxon>
        <taxon>Streptophyta</taxon>
        <taxon>Embryophyta</taxon>
        <taxon>Tracheophyta</taxon>
        <taxon>Spermatophyta</taxon>
        <taxon>Magnoliopsida</taxon>
        <taxon>eudicotyledons</taxon>
        <taxon>Gunneridae</taxon>
        <taxon>Pentapetalae</taxon>
        <taxon>rosids</taxon>
        <taxon>fabids</taxon>
        <taxon>Fabales</taxon>
        <taxon>Fabaceae</taxon>
        <taxon>Papilionoideae</taxon>
        <taxon>50 kb inversion clade</taxon>
        <taxon>NPAAA clade</taxon>
        <taxon>Hologalegina</taxon>
        <taxon>IRL clade</taxon>
        <taxon>Trifolieae</taxon>
        <taxon>Trifolium</taxon>
    </lineage>
</organism>
<sequence length="45" mass="5317">MDLVYYDESILLAMTSTMGRPTKLVERTLNADMKRFTRICVEIKY</sequence>
<evidence type="ECO:0000313" key="2">
    <source>
        <dbReference type="Proteomes" id="UP000265520"/>
    </source>
</evidence>